<keyword evidence="3" id="KW-1185">Reference proteome</keyword>
<evidence type="ECO:0000256" key="1">
    <source>
        <dbReference type="SAM" id="MobiDB-lite"/>
    </source>
</evidence>
<organism evidence="2 3">
    <name type="scientific">Phaseolus vulgaris</name>
    <name type="common">Kidney bean</name>
    <name type="synonym">French bean</name>
    <dbReference type="NCBI Taxonomy" id="3885"/>
    <lineage>
        <taxon>Eukaryota</taxon>
        <taxon>Viridiplantae</taxon>
        <taxon>Streptophyta</taxon>
        <taxon>Embryophyta</taxon>
        <taxon>Tracheophyta</taxon>
        <taxon>Spermatophyta</taxon>
        <taxon>Magnoliopsida</taxon>
        <taxon>eudicotyledons</taxon>
        <taxon>Gunneridae</taxon>
        <taxon>Pentapetalae</taxon>
        <taxon>rosids</taxon>
        <taxon>fabids</taxon>
        <taxon>Fabales</taxon>
        <taxon>Fabaceae</taxon>
        <taxon>Papilionoideae</taxon>
        <taxon>50 kb inversion clade</taxon>
        <taxon>NPAAA clade</taxon>
        <taxon>indigoferoid/millettioid clade</taxon>
        <taxon>Phaseoleae</taxon>
        <taxon>Phaseolus</taxon>
    </lineage>
</organism>
<feature type="region of interest" description="Disordered" evidence="1">
    <location>
        <begin position="47"/>
        <end position="98"/>
    </location>
</feature>
<protein>
    <submittedName>
        <fullName evidence="2">Uncharacterized protein</fullName>
    </submittedName>
</protein>
<dbReference type="AlphaFoldDB" id="V7BYS2"/>
<dbReference type="Gramene" id="ESW22208">
    <property type="protein sequence ID" value="ESW22208"/>
    <property type="gene ID" value="PHAVU_005G136200g"/>
</dbReference>
<evidence type="ECO:0000313" key="3">
    <source>
        <dbReference type="Proteomes" id="UP000000226"/>
    </source>
</evidence>
<dbReference type="Proteomes" id="UP000000226">
    <property type="component" value="Chromosome 5"/>
</dbReference>
<accession>V7BYS2</accession>
<feature type="compositionally biased region" description="Low complexity" evidence="1">
    <location>
        <begin position="63"/>
        <end position="72"/>
    </location>
</feature>
<evidence type="ECO:0000313" key="2">
    <source>
        <dbReference type="EMBL" id="ESW22208.1"/>
    </source>
</evidence>
<name>V7BYS2_PHAVU</name>
<proteinExistence type="predicted"/>
<gene>
    <name evidence="2" type="ORF">PHAVU_005G136200g</name>
</gene>
<dbReference type="EMBL" id="CM002292">
    <property type="protein sequence ID" value="ESW22208.1"/>
    <property type="molecule type" value="Genomic_DNA"/>
</dbReference>
<sequence length="118" mass="13069">MELEEMRDLGMRIIAGFDNWFRFLKDRRNLDNGFQLPLRNFNFLLPNSNEEKTKEASTQTVNAAKDSAASSAKSDKDAAAPAVDAAAPGASTEESETFGQWAYEKFTSGLGLRTTNKE</sequence>
<feature type="compositionally biased region" description="Low complexity" evidence="1">
    <location>
        <begin position="79"/>
        <end position="91"/>
    </location>
</feature>
<reference evidence="3" key="1">
    <citation type="journal article" date="2014" name="Nat. Genet.">
        <title>A reference genome for common bean and genome-wide analysis of dual domestications.</title>
        <authorList>
            <person name="Schmutz J."/>
            <person name="McClean P.E."/>
            <person name="Mamidi S."/>
            <person name="Wu G.A."/>
            <person name="Cannon S.B."/>
            <person name="Grimwood J."/>
            <person name="Jenkins J."/>
            <person name="Shu S."/>
            <person name="Song Q."/>
            <person name="Chavarro C."/>
            <person name="Torres-Torres M."/>
            <person name="Geffroy V."/>
            <person name="Moghaddam S.M."/>
            <person name="Gao D."/>
            <person name="Abernathy B."/>
            <person name="Barry K."/>
            <person name="Blair M."/>
            <person name="Brick M.A."/>
            <person name="Chovatia M."/>
            <person name="Gepts P."/>
            <person name="Goodstein D.M."/>
            <person name="Gonzales M."/>
            <person name="Hellsten U."/>
            <person name="Hyten D.L."/>
            <person name="Jia G."/>
            <person name="Kelly J.D."/>
            <person name="Kudrna D."/>
            <person name="Lee R."/>
            <person name="Richard M.M."/>
            <person name="Miklas P.N."/>
            <person name="Osorno J.M."/>
            <person name="Rodrigues J."/>
            <person name="Thareau V."/>
            <person name="Urrea C.A."/>
            <person name="Wang M."/>
            <person name="Yu Y."/>
            <person name="Zhang M."/>
            <person name="Wing R.A."/>
            <person name="Cregan P.B."/>
            <person name="Rokhsar D.S."/>
            <person name="Jackson S.A."/>
        </authorList>
    </citation>
    <scope>NUCLEOTIDE SEQUENCE [LARGE SCALE GENOMIC DNA]</scope>
    <source>
        <strain evidence="3">cv. G19833</strain>
    </source>
</reference>